<dbReference type="PANTHER" id="PTHR42970">
    <property type="entry name" value="PECTATE LYASE C-RELATED"/>
    <property type="match status" value="1"/>
</dbReference>
<keyword evidence="1" id="KW-0479">Metal-binding</keyword>
<dbReference type="EMBL" id="JAPDPJ010000004">
    <property type="protein sequence ID" value="MCW3785588.1"/>
    <property type="molecule type" value="Genomic_DNA"/>
</dbReference>
<dbReference type="AlphaFoldDB" id="A0AAE3M1V0"/>
<accession>A0AAE3M1V0</accession>
<dbReference type="PANTHER" id="PTHR42970:SF1">
    <property type="entry name" value="PECTATE LYASE C-RELATED"/>
    <property type="match status" value="1"/>
</dbReference>
<feature type="compositionally biased region" description="Acidic residues" evidence="3">
    <location>
        <begin position="386"/>
        <end position="398"/>
    </location>
</feature>
<evidence type="ECO:0000256" key="2">
    <source>
        <dbReference type="ARBA" id="ARBA00023180"/>
    </source>
</evidence>
<organism evidence="4 5">
    <name type="scientific">Plebeiibacterium sediminum</name>
    <dbReference type="NCBI Taxonomy" id="2992112"/>
    <lineage>
        <taxon>Bacteria</taxon>
        <taxon>Pseudomonadati</taxon>
        <taxon>Bacteroidota</taxon>
        <taxon>Bacteroidia</taxon>
        <taxon>Marinilabiliales</taxon>
        <taxon>Marinilabiliaceae</taxon>
        <taxon>Plebeiibacterium</taxon>
    </lineage>
</organism>
<feature type="region of interest" description="Disordered" evidence="3">
    <location>
        <begin position="384"/>
        <end position="414"/>
    </location>
</feature>
<dbReference type="Proteomes" id="UP001209229">
    <property type="component" value="Unassembled WGS sequence"/>
</dbReference>
<feature type="compositionally biased region" description="Basic and acidic residues" evidence="3">
    <location>
        <begin position="399"/>
        <end position="409"/>
    </location>
</feature>
<evidence type="ECO:0000256" key="3">
    <source>
        <dbReference type="SAM" id="MobiDB-lite"/>
    </source>
</evidence>
<dbReference type="Gene3D" id="2.160.20.10">
    <property type="entry name" value="Single-stranded right-handed beta-helix, Pectin lyase-like"/>
    <property type="match status" value="1"/>
</dbReference>
<name>A0AAE3M1V0_9BACT</name>
<dbReference type="SUPFAM" id="SSF51126">
    <property type="entry name" value="Pectin lyase-like"/>
    <property type="match status" value="1"/>
</dbReference>
<dbReference type="GO" id="GO:0046872">
    <property type="term" value="F:metal ion binding"/>
    <property type="evidence" value="ECO:0007669"/>
    <property type="project" value="UniProtKB-KW"/>
</dbReference>
<keyword evidence="5" id="KW-1185">Reference proteome</keyword>
<reference evidence="4" key="1">
    <citation type="submission" date="2022-10" db="EMBL/GenBank/DDBJ databases">
        <authorList>
            <person name="Yu W.X."/>
        </authorList>
    </citation>
    <scope>NUCLEOTIDE SEQUENCE</scope>
    <source>
        <strain evidence="4">AAT</strain>
    </source>
</reference>
<keyword evidence="2" id="KW-0325">Glycoprotein</keyword>
<dbReference type="RefSeq" id="WP_301189160.1">
    <property type="nucleotide sequence ID" value="NZ_JAPDPJ010000004.1"/>
</dbReference>
<gene>
    <name evidence="4" type="ORF">OM075_03880</name>
</gene>
<dbReference type="InterPro" id="IPR012334">
    <property type="entry name" value="Pectin_lyas_fold"/>
</dbReference>
<dbReference type="InterPro" id="IPR011050">
    <property type="entry name" value="Pectin_lyase_fold/virulence"/>
</dbReference>
<proteinExistence type="predicted"/>
<sequence length="431" mass="47761">MLTCFLGLNAEKNNDKVLAFPGAEGAGKYTTGGRGGVIYTVTNLNDDGPGSLRDGIQKHGARIIVFAVDGYIDLESQLVINNNDITIAGESAPGAGICLRGEGLRINADNIIIRYLRVRPGDLHKKELDAFTSKYHKNIIIDHCSFSWATDEVCSVYDNENVTIQWCLISESLNKSYHSKGEHGYGGIWGGMKTSFLHNLLAHHKSRNPRLQGCRYTSTPETENAEIVNNVIYNWKSKCIYAGEQGTYNIINNYIKPGPATSKSAAKRIIEPYSPYGNFVLEGNVLEGYEAITKNNLEGVQMEEDSIPFYFKKKSSSISCYRPESATKAYKNVLTSVGASKYRDAADARVIKEVETGTAHSEFKGIINSPSDVQGWPELKTAQCPEDSDKDGIPDEWEIENKLNPKDSSDSSTYQLDKHYTNIEVYLHSLL</sequence>
<comment type="caution">
    <text evidence="4">The sequence shown here is derived from an EMBL/GenBank/DDBJ whole genome shotgun (WGS) entry which is preliminary data.</text>
</comment>
<evidence type="ECO:0000313" key="4">
    <source>
        <dbReference type="EMBL" id="MCW3785588.1"/>
    </source>
</evidence>
<dbReference type="InterPro" id="IPR052063">
    <property type="entry name" value="Polysaccharide_Lyase_1"/>
</dbReference>
<evidence type="ECO:0000313" key="5">
    <source>
        <dbReference type="Proteomes" id="UP001209229"/>
    </source>
</evidence>
<protein>
    <submittedName>
        <fullName evidence="4">Pectate lyase</fullName>
    </submittedName>
</protein>
<dbReference type="GO" id="GO:0016829">
    <property type="term" value="F:lyase activity"/>
    <property type="evidence" value="ECO:0007669"/>
    <property type="project" value="UniProtKB-KW"/>
</dbReference>
<evidence type="ECO:0000256" key="1">
    <source>
        <dbReference type="ARBA" id="ARBA00022723"/>
    </source>
</evidence>
<keyword evidence="4" id="KW-0456">Lyase</keyword>